<keyword evidence="2" id="KW-1185">Reference proteome</keyword>
<sequence>MQRRKPPLSPTVCGRREGVAWAELGPGTSLVWCPLHQGHTGLR</sequence>
<reference evidence="1 2" key="1">
    <citation type="journal article" date="2019" name="Mol. Ecol. Resour.">
        <title>Improving Illumina assemblies with Hi-C and long reads: an example with the North African dromedary.</title>
        <authorList>
            <person name="Elbers J.P."/>
            <person name="Rogers M.F."/>
            <person name="Perelman P.L."/>
            <person name="Proskuryakova A.A."/>
            <person name="Serdyukova N.A."/>
            <person name="Johnson W.E."/>
            <person name="Horin P."/>
            <person name="Corander J."/>
            <person name="Murphy D."/>
            <person name="Burger P.A."/>
        </authorList>
    </citation>
    <scope>NUCLEOTIDE SEQUENCE [LARGE SCALE GENOMIC DNA]</scope>
    <source>
        <strain evidence="1">Drom800</strain>
        <tissue evidence="1">Blood</tissue>
    </source>
</reference>
<name>A0A5N4CNY9_CAMDR</name>
<proteinExistence type="predicted"/>
<evidence type="ECO:0000313" key="2">
    <source>
        <dbReference type="Proteomes" id="UP000299084"/>
    </source>
</evidence>
<protein>
    <submittedName>
        <fullName evidence="1">Uncharacterized protein</fullName>
    </submittedName>
</protein>
<dbReference type="EMBL" id="JWIN03000021">
    <property type="protein sequence ID" value="KAB1260626.1"/>
    <property type="molecule type" value="Genomic_DNA"/>
</dbReference>
<accession>A0A5N4CNY9</accession>
<dbReference type="AlphaFoldDB" id="A0A5N4CNY9"/>
<comment type="caution">
    <text evidence="1">The sequence shown here is derived from an EMBL/GenBank/DDBJ whole genome shotgun (WGS) entry which is preliminary data.</text>
</comment>
<evidence type="ECO:0000313" key="1">
    <source>
        <dbReference type="EMBL" id="KAB1260626.1"/>
    </source>
</evidence>
<organism evidence="1 2">
    <name type="scientific">Camelus dromedarius</name>
    <name type="common">Dromedary</name>
    <name type="synonym">Arabian camel</name>
    <dbReference type="NCBI Taxonomy" id="9838"/>
    <lineage>
        <taxon>Eukaryota</taxon>
        <taxon>Metazoa</taxon>
        <taxon>Chordata</taxon>
        <taxon>Craniata</taxon>
        <taxon>Vertebrata</taxon>
        <taxon>Euteleostomi</taxon>
        <taxon>Mammalia</taxon>
        <taxon>Eutheria</taxon>
        <taxon>Laurasiatheria</taxon>
        <taxon>Artiodactyla</taxon>
        <taxon>Tylopoda</taxon>
        <taxon>Camelidae</taxon>
        <taxon>Camelus</taxon>
    </lineage>
</organism>
<dbReference type="Proteomes" id="UP000299084">
    <property type="component" value="Unassembled WGS sequence"/>
</dbReference>
<gene>
    <name evidence="1" type="ORF">Cadr_000024316</name>
</gene>